<dbReference type="GeneID" id="62159505"/>
<gene>
    <name evidence="4" type="ORF">CkaCkLH20_03712</name>
</gene>
<dbReference type="Gene3D" id="4.10.240.10">
    <property type="entry name" value="Zn(2)-C6 fungal-type DNA-binding domain"/>
    <property type="match status" value="1"/>
</dbReference>
<dbReference type="SUPFAM" id="SSF57701">
    <property type="entry name" value="Zn2/Cys6 DNA-binding domain"/>
    <property type="match status" value="1"/>
</dbReference>
<keyword evidence="5" id="KW-1185">Reference proteome</keyword>
<evidence type="ECO:0000313" key="5">
    <source>
        <dbReference type="Proteomes" id="UP000781932"/>
    </source>
</evidence>
<dbReference type="CDD" id="cd00067">
    <property type="entry name" value="GAL4"/>
    <property type="match status" value="1"/>
</dbReference>
<dbReference type="InterPro" id="IPR053178">
    <property type="entry name" value="Osmoadaptation_assoc"/>
</dbReference>
<evidence type="ECO:0000256" key="1">
    <source>
        <dbReference type="ARBA" id="ARBA00023242"/>
    </source>
</evidence>
<dbReference type="AlphaFoldDB" id="A0A9P6IAK5"/>
<keyword evidence="2" id="KW-1133">Transmembrane helix</keyword>
<evidence type="ECO:0000313" key="4">
    <source>
        <dbReference type="EMBL" id="KAF9878812.1"/>
    </source>
</evidence>
<dbReference type="GO" id="GO:0008270">
    <property type="term" value="F:zinc ion binding"/>
    <property type="evidence" value="ECO:0007669"/>
    <property type="project" value="InterPro"/>
</dbReference>
<dbReference type="EMBL" id="JAATWM020000009">
    <property type="protein sequence ID" value="KAF9878812.1"/>
    <property type="molecule type" value="Genomic_DNA"/>
</dbReference>
<dbReference type="Proteomes" id="UP000781932">
    <property type="component" value="Unassembled WGS sequence"/>
</dbReference>
<evidence type="ECO:0000259" key="3">
    <source>
        <dbReference type="PROSITE" id="PS50048"/>
    </source>
</evidence>
<keyword evidence="1" id="KW-0539">Nucleus</keyword>
<evidence type="ECO:0000256" key="2">
    <source>
        <dbReference type="SAM" id="Phobius"/>
    </source>
</evidence>
<keyword evidence="2" id="KW-0812">Transmembrane</keyword>
<dbReference type="InterPro" id="IPR001138">
    <property type="entry name" value="Zn2Cys6_DnaBD"/>
</dbReference>
<accession>A0A9P6IAK5</accession>
<sequence>MGRAPTSGYCHTCRRRRVKCDKGRPECGRCLKSGHRCQGYELPLRMQNYTVSGESSGSQTLVPVTTATEVPTFRPRPRVVPELPLSAFRNSMAFSHLLANYRWAPFWKPLLRTQISEGSTKADKAHYTAGLATALAYMGTLKNEPKMVSDGYEKNGEVIRALHWALLERSKPEMARWALTILVLCMYQYAVETEPNLPHYHGVVKVIEFCGPEYFQREPMLTIFRQIRAQHSCSSFFHKEPSFFGQERWKTTPWGHNPKTMYDRLIDMYIDLPELGALLGPSSSPLTEDRKLEAEMKAKGLLSRLHDWRRDWEVANPKAATEVWLPLDTEDVKIPWVKNLVTKALDVQTANQATDLLIYNSTLIYVMQALAILRTGIREPQPFPAELDPAVEKTAEDPLYMPQDLKYQWQPLLETLRIMRLAPGLLAASNSTVMLAVSVIGIVYNYIKATEGLGRILLSTMNNPEQYEAAASELRFFQLPQ</sequence>
<dbReference type="RefSeq" id="XP_038748273.1">
    <property type="nucleotide sequence ID" value="XM_038886431.1"/>
</dbReference>
<dbReference type="InterPro" id="IPR036864">
    <property type="entry name" value="Zn2-C6_fun-type_DNA-bd_sf"/>
</dbReference>
<feature type="transmembrane region" description="Helical" evidence="2">
    <location>
        <begin position="425"/>
        <end position="447"/>
    </location>
</feature>
<keyword evidence="2" id="KW-0472">Membrane</keyword>
<name>A0A9P6IAK5_9PEZI</name>
<feature type="domain" description="Zn(2)-C6 fungal-type" evidence="3">
    <location>
        <begin position="10"/>
        <end position="37"/>
    </location>
</feature>
<organism evidence="4 5">
    <name type="scientific">Colletotrichum karsti</name>
    <dbReference type="NCBI Taxonomy" id="1095194"/>
    <lineage>
        <taxon>Eukaryota</taxon>
        <taxon>Fungi</taxon>
        <taxon>Dikarya</taxon>
        <taxon>Ascomycota</taxon>
        <taxon>Pezizomycotina</taxon>
        <taxon>Sordariomycetes</taxon>
        <taxon>Hypocreomycetidae</taxon>
        <taxon>Glomerellales</taxon>
        <taxon>Glomerellaceae</taxon>
        <taxon>Colletotrichum</taxon>
        <taxon>Colletotrichum boninense species complex</taxon>
    </lineage>
</organism>
<dbReference type="GO" id="GO:0000981">
    <property type="term" value="F:DNA-binding transcription factor activity, RNA polymerase II-specific"/>
    <property type="evidence" value="ECO:0007669"/>
    <property type="project" value="InterPro"/>
</dbReference>
<protein>
    <submittedName>
        <fullName evidence="4">C6 finger domain-containing protein</fullName>
    </submittedName>
</protein>
<reference evidence="4" key="2">
    <citation type="submission" date="2020-11" db="EMBL/GenBank/DDBJ databases">
        <title>Whole genome sequencing of Colletotrichum sp.</title>
        <authorList>
            <person name="Li H."/>
        </authorList>
    </citation>
    <scope>NUCLEOTIDE SEQUENCE</scope>
    <source>
        <strain evidence="4">CkLH20</strain>
    </source>
</reference>
<reference evidence="4" key="1">
    <citation type="submission" date="2020-03" db="EMBL/GenBank/DDBJ databases">
        <authorList>
            <person name="He L."/>
        </authorList>
    </citation>
    <scope>NUCLEOTIDE SEQUENCE</scope>
    <source>
        <strain evidence="4">CkLH20</strain>
    </source>
</reference>
<dbReference type="OrthoDB" id="5126878at2759"/>
<dbReference type="SMART" id="SM00066">
    <property type="entry name" value="GAL4"/>
    <property type="match status" value="1"/>
</dbReference>
<comment type="caution">
    <text evidence="4">The sequence shown here is derived from an EMBL/GenBank/DDBJ whole genome shotgun (WGS) entry which is preliminary data.</text>
</comment>
<dbReference type="PROSITE" id="PS50048">
    <property type="entry name" value="ZN2_CY6_FUNGAL_2"/>
    <property type="match status" value="1"/>
</dbReference>
<proteinExistence type="predicted"/>
<dbReference type="PANTHER" id="PTHR38111">
    <property type="entry name" value="ZN(2)-C6 FUNGAL-TYPE DOMAIN-CONTAINING PROTEIN-RELATED"/>
    <property type="match status" value="1"/>
</dbReference>
<dbReference type="PANTHER" id="PTHR38111:SF2">
    <property type="entry name" value="FINGER DOMAIN PROTEIN, PUTATIVE (AFU_ORTHOLOGUE AFUA_1G01560)-RELATED"/>
    <property type="match status" value="1"/>
</dbReference>
<dbReference type="Pfam" id="PF00172">
    <property type="entry name" value="Zn_clus"/>
    <property type="match status" value="1"/>
</dbReference>